<keyword evidence="1" id="KW-0472">Membrane</keyword>
<feature type="non-terminal residue" evidence="2">
    <location>
        <position position="1"/>
    </location>
</feature>
<accession>A0A392TWH2</accession>
<keyword evidence="1" id="KW-0812">Transmembrane</keyword>
<dbReference type="EMBL" id="LXQA010676986">
    <property type="protein sequence ID" value="MCI65503.1"/>
    <property type="molecule type" value="Genomic_DNA"/>
</dbReference>
<comment type="caution">
    <text evidence="2">The sequence shown here is derived from an EMBL/GenBank/DDBJ whole genome shotgun (WGS) entry which is preliminary data.</text>
</comment>
<evidence type="ECO:0000313" key="2">
    <source>
        <dbReference type="EMBL" id="MCI65503.1"/>
    </source>
</evidence>
<reference evidence="2 3" key="1">
    <citation type="journal article" date="2018" name="Front. Plant Sci.">
        <title>Red Clover (Trifolium pratense) and Zigzag Clover (T. medium) - A Picture of Genomic Similarities and Differences.</title>
        <authorList>
            <person name="Dluhosova J."/>
            <person name="Istvanek J."/>
            <person name="Nedelnik J."/>
            <person name="Repkova J."/>
        </authorList>
    </citation>
    <scope>NUCLEOTIDE SEQUENCE [LARGE SCALE GENOMIC DNA]</scope>
    <source>
        <strain evidence="3">cv. 10/8</strain>
        <tissue evidence="2">Leaf</tissue>
    </source>
</reference>
<proteinExistence type="predicted"/>
<dbReference type="Proteomes" id="UP000265520">
    <property type="component" value="Unassembled WGS sequence"/>
</dbReference>
<evidence type="ECO:0000256" key="1">
    <source>
        <dbReference type="SAM" id="Phobius"/>
    </source>
</evidence>
<keyword evidence="3" id="KW-1185">Reference proteome</keyword>
<organism evidence="2 3">
    <name type="scientific">Trifolium medium</name>
    <dbReference type="NCBI Taxonomy" id="97028"/>
    <lineage>
        <taxon>Eukaryota</taxon>
        <taxon>Viridiplantae</taxon>
        <taxon>Streptophyta</taxon>
        <taxon>Embryophyta</taxon>
        <taxon>Tracheophyta</taxon>
        <taxon>Spermatophyta</taxon>
        <taxon>Magnoliopsida</taxon>
        <taxon>eudicotyledons</taxon>
        <taxon>Gunneridae</taxon>
        <taxon>Pentapetalae</taxon>
        <taxon>rosids</taxon>
        <taxon>fabids</taxon>
        <taxon>Fabales</taxon>
        <taxon>Fabaceae</taxon>
        <taxon>Papilionoideae</taxon>
        <taxon>50 kb inversion clade</taxon>
        <taxon>NPAAA clade</taxon>
        <taxon>Hologalegina</taxon>
        <taxon>IRL clade</taxon>
        <taxon>Trifolieae</taxon>
        <taxon>Trifolium</taxon>
    </lineage>
</organism>
<evidence type="ECO:0000313" key="3">
    <source>
        <dbReference type="Proteomes" id="UP000265520"/>
    </source>
</evidence>
<protein>
    <submittedName>
        <fullName evidence="2">Uncharacterized protein</fullName>
    </submittedName>
</protein>
<keyword evidence="1" id="KW-1133">Transmembrane helix</keyword>
<sequence>ESLTVVYVEGLFVGFNGCFVPVILGFLIL</sequence>
<feature type="transmembrane region" description="Helical" evidence="1">
    <location>
        <begin position="6"/>
        <end position="28"/>
    </location>
</feature>
<name>A0A392TWH2_9FABA</name>
<dbReference type="AlphaFoldDB" id="A0A392TWH2"/>